<dbReference type="InterPro" id="IPR045800">
    <property type="entry name" value="HMBD"/>
</dbReference>
<evidence type="ECO:0000313" key="3">
    <source>
        <dbReference type="EMBL" id="RIJ49739.1"/>
    </source>
</evidence>
<dbReference type="AlphaFoldDB" id="A0A399T3T2"/>
<evidence type="ECO:0000256" key="1">
    <source>
        <dbReference type="SAM" id="MobiDB-lite"/>
    </source>
</evidence>
<organism evidence="3 4">
    <name type="scientific">Maribellus luteus</name>
    <dbReference type="NCBI Taxonomy" id="2305463"/>
    <lineage>
        <taxon>Bacteria</taxon>
        <taxon>Pseudomonadati</taxon>
        <taxon>Bacteroidota</taxon>
        <taxon>Bacteroidia</taxon>
        <taxon>Marinilabiliales</taxon>
        <taxon>Prolixibacteraceae</taxon>
        <taxon>Maribellus</taxon>
    </lineage>
</organism>
<dbReference type="Pfam" id="PF19335">
    <property type="entry name" value="HMBD"/>
    <property type="match status" value="1"/>
</dbReference>
<dbReference type="EMBL" id="QWGR01000002">
    <property type="protein sequence ID" value="RIJ49739.1"/>
    <property type="molecule type" value="Genomic_DNA"/>
</dbReference>
<evidence type="ECO:0000313" key="4">
    <source>
        <dbReference type="Proteomes" id="UP000265926"/>
    </source>
</evidence>
<keyword evidence="4" id="KW-1185">Reference proteome</keyword>
<reference evidence="3 4" key="1">
    <citation type="submission" date="2018-08" db="EMBL/GenBank/DDBJ databases">
        <title>Pallidiluteibacterium maritimus gen. nov., sp. nov., isolated from coastal sediment.</title>
        <authorList>
            <person name="Zhou L.Y."/>
        </authorList>
    </citation>
    <scope>NUCLEOTIDE SEQUENCE [LARGE SCALE GENOMIC DNA]</scope>
    <source>
        <strain evidence="3 4">XSD2</strain>
    </source>
</reference>
<accession>A0A399T3T2</accession>
<comment type="caution">
    <text evidence="3">The sequence shown here is derived from an EMBL/GenBank/DDBJ whole genome shotgun (WGS) entry which is preliminary data.</text>
</comment>
<dbReference type="GO" id="GO:0046872">
    <property type="term" value="F:metal ion binding"/>
    <property type="evidence" value="ECO:0007669"/>
    <property type="project" value="InterPro"/>
</dbReference>
<feature type="region of interest" description="Disordered" evidence="1">
    <location>
        <begin position="1"/>
        <end position="33"/>
    </location>
</feature>
<dbReference type="Proteomes" id="UP000265926">
    <property type="component" value="Unassembled WGS sequence"/>
</dbReference>
<dbReference type="RefSeq" id="WP_119436428.1">
    <property type="nucleotide sequence ID" value="NZ_QWGR01000002.1"/>
</dbReference>
<feature type="domain" description="Heavy metal binding" evidence="2">
    <location>
        <begin position="38"/>
        <end position="65"/>
    </location>
</feature>
<feature type="compositionally biased region" description="Polar residues" evidence="1">
    <location>
        <begin position="22"/>
        <end position="33"/>
    </location>
</feature>
<name>A0A399T3T2_9BACT</name>
<evidence type="ECO:0000259" key="2">
    <source>
        <dbReference type="Pfam" id="PF19335"/>
    </source>
</evidence>
<gene>
    <name evidence="3" type="ORF">D1614_03080</name>
</gene>
<dbReference type="OrthoDB" id="1523860at2"/>
<proteinExistence type="predicted"/>
<sequence>MKNVKEIFATRKRKMHVAPSVSAHQQGQHGNTQSGTLYQCPMKCEGEKKYKEPGVCPVCNMHLAPAETIN</sequence>
<protein>
    <recommendedName>
        <fullName evidence="2">Heavy metal binding domain-containing protein</fullName>
    </recommendedName>
</protein>